<sequence length="223" mass="25336">MPVSSGPFESAYRDIDKTLKAKFKTDSKHCHLWLRLLGLACQWQGLPETEKQIPKMQDGRQKRHNPQRRDVTSRERPGNKFAPFVHLRRLNTCIHKNLRKNLLVFVSYTDFAGSQGGRTVHQPLYNPQSPSIRSTTRSPTQTARHPWPQKDRDAYKDVQGAIEERDRGRSGAWGGGRVLWDGDGEAQMVLAKGRGEFGRRGGKRLGMVDTAHKGKDGRSLRRA</sequence>
<reference evidence="2" key="1">
    <citation type="submission" date="2023-03" db="EMBL/GenBank/DDBJ databases">
        <title>Massive genome expansion in bonnet fungi (Mycena s.s.) driven by repeated elements and novel gene families across ecological guilds.</title>
        <authorList>
            <consortium name="Lawrence Berkeley National Laboratory"/>
            <person name="Harder C.B."/>
            <person name="Miyauchi S."/>
            <person name="Viragh M."/>
            <person name="Kuo A."/>
            <person name="Thoen E."/>
            <person name="Andreopoulos B."/>
            <person name="Lu D."/>
            <person name="Skrede I."/>
            <person name="Drula E."/>
            <person name="Henrissat B."/>
            <person name="Morin E."/>
            <person name="Kohler A."/>
            <person name="Barry K."/>
            <person name="LaButti K."/>
            <person name="Morin E."/>
            <person name="Salamov A."/>
            <person name="Lipzen A."/>
            <person name="Mereny Z."/>
            <person name="Hegedus B."/>
            <person name="Baldrian P."/>
            <person name="Stursova M."/>
            <person name="Weitz H."/>
            <person name="Taylor A."/>
            <person name="Grigoriev I.V."/>
            <person name="Nagy L.G."/>
            <person name="Martin F."/>
            <person name="Kauserud H."/>
        </authorList>
    </citation>
    <scope>NUCLEOTIDE SEQUENCE</scope>
    <source>
        <strain evidence="2">CBHHK188m</strain>
    </source>
</reference>
<proteinExistence type="predicted"/>
<gene>
    <name evidence="2" type="ORF">DFH07DRAFT_779061</name>
</gene>
<name>A0AAD7IBL8_9AGAR</name>
<evidence type="ECO:0000313" key="2">
    <source>
        <dbReference type="EMBL" id="KAJ7738241.1"/>
    </source>
</evidence>
<dbReference type="AlphaFoldDB" id="A0AAD7IBL8"/>
<dbReference type="Proteomes" id="UP001215280">
    <property type="component" value="Unassembled WGS sequence"/>
</dbReference>
<comment type="caution">
    <text evidence="2">The sequence shown here is derived from an EMBL/GenBank/DDBJ whole genome shotgun (WGS) entry which is preliminary data.</text>
</comment>
<feature type="region of interest" description="Disordered" evidence="1">
    <location>
        <begin position="193"/>
        <end position="223"/>
    </location>
</feature>
<evidence type="ECO:0000256" key="1">
    <source>
        <dbReference type="SAM" id="MobiDB-lite"/>
    </source>
</evidence>
<feature type="compositionally biased region" description="Basic and acidic residues" evidence="1">
    <location>
        <begin position="210"/>
        <end position="223"/>
    </location>
</feature>
<protein>
    <submittedName>
        <fullName evidence="2">Uncharacterized protein</fullName>
    </submittedName>
</protein>
<accession>A0AAD7IBL8</accession>
<feature type="region of interest" description="Disordered" evidence="1">
    <location>
        <begin position="52"/>
        <end position="77"/>
    </location>
</feature>
<dbReference type="EMBL" id="JARJLG010000138">
    <property type="protein sequence ID" value="KAJ7738241.1"/>
    <property type="molecule type" value="Genomic_DNA"/>
</dbReference>
<keyword evidence="3" id="KW-1185">Reference proteome</keyword>
<evidence type="ECO:0000313" key="3">
    <source>
        <dbReference type="Proteomes" id="UP001215280"/>
    </source>
</evidence>
<feature type="region of interest" description="Disordered" evidence="1">
    <location>
        <begin position="119"/>
        <end position="154"/>
    </location>
</feature>
<feature type="compositionally biased region" description="Basic and acidic residues" evidence="1">
    <location>
        <begin position="67"/>
        <end position="77"/>
    </location>
</feature>
<organism evidence="2 3">
    <name type="scientific">Mycena maculata</name>
    <dbReference type="NCBI Taxonomy" id="230809"/>
    <lineage>
        <taxon>Eukaryota</taxon>
        <taxon>Fungi</taxon>
        <taxon>Dikarya</taxon>
        <taxon>Basidiomycota</taxon>
        <taxon>Agaricomycotina</taxon>
        <taxon>Agaricomycetes</taxon>
        <taxon>Agaricomycetidae</taxon>
        <taxon>Agaricales</taxon>
        <taxon>Marasmiineae</taxon>
        <taxon>Mycenaceae</taxon>
        <taxon>Mycena</taxon>
    </lineage>
</organism>
<feature type="compositionally biased region" description="Low complexity" evidence="1">
    <location>
        <begin position="127"/>
        <end position="142"/>
    </location>
</feature>